<dbReference type="RefSeq" id="XP_069210039.1">
    <property type="nucleotide sequence ID" value="XM_069352621.1"/>
</dbReference>
<evidence type="ECO:0000256" key="1">
    <source>
        <dbReference type="SAM" id="MobiDB-lite"/>
    </source>
</evidence>
<sequence length="221" mass="24141">MKPNKRTGTRFKNLEFEEDDFILVPDDDFTAAPERRDSPGGTVKDKPKAKAMGKGKITPKYEDKNTTDSDDEWTEVQSGPAVPSLSKSKQLKSAPHKLSEPIDAGWDEEEANPYARTPGKNTLPSRRATSMTPSGATEATAHRVLDAALNAKPTQYLLRKFVKFVERPSPGATSTDESSPIGNDIPLVDMSSASKPGGKKDHNLEDDNTKASGRSSRRRLS</sequence>
<evidence type="ECO:0000313" key="3">
    <source>
        <dbReference type="Proteomes" id="UP001565368"/>
    </source>
</evidence>
<evidence type="ECO:0000313" key="2">
    <source>
        <dbReference type="EMBL" id="KAL1410095.1"/>
    </source>
</evidence>
<comment type="caution">
    <text evidence="2">The sequence shown here is derived from an EMBL/GenBank/DDBJ whole genome shotgun (WGS) entry which is preliminary data.</text>
</comment>
<organism evidence="2 3">
    <name type="scientific">Vanrija albida</name>
    <dbReference type="NCBI Taxonomy" id="181172"/>
    <lineage>
        <taxon>Eukaryota</taxon>
        <taxon>Fungi</taxon>
        <taxon>Dikarya</taxon>
        <taxon>Basidiomycota</taxon>
        <taxon>Agaricomycotina</taxon>
        <taxon>Tremellomycetes</taxon>
        <taxon>Trichosporonales</taxon>
        <taxon>Trichosporonaceae</taxon>
        <taxon>Vanrija</taxon>
    </lineage>
</organism>
<feature type="region of interest" description="Disordered" evidence="1">
    <location>
        <begin position="168"/>
        <end position="221"/>
    </location>
</feature>
<feature type="region of interest" description="Disordered" evidence="1">
    <location>
        <begin position="25"/>
        <end position="139"/>
    </location>
</feature>
<gene>
    <name evidence="2" type="ORF">Q8F55_004098</name>
</gene>
<dbReference type="Proteomes" id="UP001565368">
    <property type="component" value="Unassembled WGS sequence"/>
</dbReference>
<protein>
    <submittedName>
        <fullName evidence="2">Uncharacterized protein</fullName>
    </submittedName>
</protein>
<dbReference type="EMBL" id="JBBXJM010000003">
    <property type="protein sequence ID" value="KAL1410095.1"/>
    <property type="molecule type" value="Genomic_DNA"/>
</dbReference>
<dbReference type="GeneID" id="95985141"/>
<accession>A0ABR3Q5T8</accession>
<feature type="compositionally biased region" description="Basic and acidic residues" evidence="1">
    <location>
        <begin position="33"/>
        <end position="48"/>
    </location>
</feature>
<reference evidence="2 3" key="1">
    <citation type="submission" date="2023-08" db="EMBL/GenBank/DDBJ databases">
        <title>Annotated Genome Sequence of Vanrija albida AlHP1.</title>
        <authorList>
            <person name="Herzog R."/>
        </authorList>
    </citation>
    <scope>NUCLEOTIDE SEQUENCE [LARGE SCALE GENOMIC DNA]</scope>
    <source>
        <strain evidence="2 3">AlHP1</strain>
    </source>
</reference>
<feature type="compositionally biased region" description="Basic and acidic residues" evidence="1">
    <location>
        <begin position="198"/>
        <end position="209"/>
    </location>
</feature>
<keyword evidence="3" id="KW-1185">Reference proteome</keyword>
<feature type="compositionally biased region" description="Polar residues" evidence="1">
    <location>
        <begin position="171"/>
        <end position="181"/>
    </location>
</feature>
<feature type="compositionally biased region" description="Polar residues" evidence="1">
    <location>
        <begin position="119"/>
        <end position="137"/>
    </location>
</feature>
<name>A0ABR3Q5T8_9TREE</name>
<proteinExistence type="predicted"/>